<organism evidence="1">
    <name type="scientific">Macaca fascicularis</name>
    <name type="common">Crab-eating macaque</name>
    <name type="synonym">Cynomolgus monkey</name>
    <dbReference type="NCBI Taxonomy" id="9541"/>
    <lineage>
        <taxon>Eukaryota</taxon>
        <taxon>Metazoa</taxon>
        <taxon>Chordata</taxon>
        <taxon>Craniata</taxon>
        <taxon>Vertebrata</taxon>
        <taxon>Euteleostomi</taxon>
        <taxon>Mammalia</taxon>
        <taxon>Eutheria</taxon>
        <taxon>Euarchontoglires</taxon>
        <taxon>Primates</taxon>
        <taxon>Haplorrhini</taxon>
        <taxon>Catarrhini</taxon>
        <taxon>Cercopithecidae</taxon>
        <taxon>Cercopithecinae</taxon>
        <taxon>Macaca</taxon>
    </lineage>
</organism>
<keyword evidence="1" id="KW-0675">Receptor</keyword>
<proteinExistence type="evidence at transcript level"/>
<evidence type="ECO:0000313" key="1">
    <source>
        <dbReference type="EMBL" id="BAE89522.1"/>
    </source>
</evidence>
<sequence length="46" mass="5400">MFSLRYLCCFPYFETIKLLNCLLLEILLGKLHGPTMSLPYSFTRVL</sequence>
<protein>
    <submittedName>
        <fullName evidence="1">Macaca fascicularis brain cDNA clone: QflA-18233, similar to human nuclear receptor coactivator 4 (NCOA4), mRNA, RefSeq: NM_005437.1</fullName>
    </submittedName>
</protein>
<accession>I7GLG5</accession>
<name>I7GLG5_MACFA</name>
<reference evidence="1" key="1">
    <citation type="journal article" date="2007" name="PLoS Biol.">
        <title>Rate of evolution in brain-expressed genes in humans and other primates.</title>
        <authorList>
            <person name="Wang H.-Y."/>
            <person name="Chien H.-C."/>
            <person name="Osada N."/>
            <person name="Hashimoto K."/>
            <person name="Sugano S."/>
            <person name="Gojobori T."/>
            <person name="Chou C.-K."/>
            <person name="Tsai S.-F."/>
            <person name="Wu C.-I."/>
            <person name="Shen C.-K.J."/>
        </authorList>
    </citation>
    <scope>NUCLEOTIDE SEQUENCE</scope>
</reference>
<dbReference type="AlphaFoldDB" id="I7GLG5"/>
<dbReference type="EMBL" id="AB172460">
    <property type="protein sequence ID" value="BAE89522.1"/>
    <property type="molecule type" value="mRNA"/>
</dbReference>